<feature type="chain" id="PRO_5003258324" evidence="1">
    <location>
        <begin position="25"/>
        <end position="363"/>
    </location>
</feature>
<dbReference type="Proteomes" id="UP000000310">
    <property type="component" value="Chromosome"/>
</dbReference>
<dbReference type="KEGG" id="psn:Pedsa_1091"/>
<gene>
    <name evidence="2" type="ordered locus">Pedsa_1091</name>
</gene>
<evidence type="ECO:0000313" key="3">
    <source>
        <dbReference type="Proteomes" id="UP000000310"/>
    </source>
</evidence>
<reference evidence="3" key="2">
    <citation type="submission" date="2011-02" db="EMBL/GenBank/DDBJ databases">
        <title>The complete genome of Pedobacter saltans DSM 12145.</title>
        <authorList>
            <consortium name="US DOE Joint Genome Institute (JGI-PGF)"/>
            <person name="Lucas S."/>
            <person name="Copeland A."/>
            <person name="Lapidus A."/>
            <person name="Bruce D."/>
            <person name="Goodwin L."/>
            <person name="Pitluck S."/>
            <person name="Kyrpides N."/>
            <person name="Mavromatis K."/>
            <person name="Pagani I."/>
            <person name="Ivanova N."/>
            <person name="Ovchinnikova G."/>
            <person name="Lu M."/>
            <person name="Detter J.C."/>
            <person name="Han C."/>
            <person name="Land M."/>
            <person name="Hauser L."/>
            <person name="Markowitz V."/>
            <person name="Cheng J.-F."/>
            <person name="Hugenholtz P."/>
            <person name="Woyke T."/>
            <person name="Wu D."/>
            <person name="Tindall B."/>
            <person name="Pomrenke H.G."/>
            <person name="Brambilla E."/>
            <person name="Klenk H.-P."/>
            <person name="Eisen J.A."/>
        </authorList>
    </citation>
    <scope>NUCLEOTIDE SEQUENCE [LARGE SCALE GENOMIC DNA]</scope>
    <source>
        <strain evidence="3">ATCC 51119 / DSM 12145 / JCM 21818 / LMG 10337 / NBRC 100064 / NCIMB 13643</strain>
    </source>
</reference>
<sequence length="363" mass="39182">MNKFSRKALTLMTMFGALASSTFAQSAKPFKKDNLVIYRIGDMHSGSDINTYNACPIYLDEYNILGEKPVLVQSIGLPAKTMGDNRRIVALGKDVWSGWISLSNDGQSIAIPGYDAGLGTEIANKPAESVNRVISVIGADGNINSSFVLDNAFNNNAFRSAATFDGNEIWAAGGGGANNGGIFYLKKGEKNAVNLGGISFRQVKFYDGSLYACENTRVYQVGSGRVTEAPKKFINLTGEPTFNDGTSFTIVDMDQTGTNPQKIMYYLTYNNGITKYSLVKNKWVANGVYKDIAKGNAIEGKVVDGKVKLYIISSGNDRGGDGKLIEVTDNSGHGLDMSASSKLLLKSAENQTFRSLTWAPVKK</sequence>
<dbReference type="STRING" id="762903.Pedsa_1091"/>
<name>F0SBL5_PSESL</name>
<dbReference type="EMBL" id="CP002545">
    <property type="protein sequence ID" value="ADY51661.1"/>
    <property type="molecule type" value="Genomic_DNA"/>
</dbReference>
<dbReference type="eggNOG" id="COG5492">
    <property type="taxonomic scope" value="Bacteria"/>
</dbReference>
<accession>F0SBL5</accession>
<dbReference type="OrthoDB" id="740055at2"/>
<evidence type="ECO:0000256" key="1">
    <source>
        <dbReference type="SAM" id="SignalP"/>
    </source>
</evidence>
<dbReference type="AlphaFoldDB" id="F0SBL5"/>
<dbReference type="HOGENOM" id="CLU_762608_0_0_10"/>
<proteinExistence type="predicted"/>
<feature type="signal peptide" evidence="1">
    <location>
        <begin position="1"/>
        <end position="24"/>
    </location>
</feature>
<keyword evidence="3" id="KW-1185">Reference proteome</keyword>
<organism evidence="2 3">
    <name type="scientific">Pseudopedobacter saltans (strain ATCC 51119 / DSM 12145 / JCM 21818 / CCUG 39354 / LMG 10337 / NBRC 100064 / NCIMB 13643)</name>
    <name type="common">Pedobacter saltans</name>
    <dbReference type="NCBI Taxonomy" id="762903"/>
    <lineage>
        <taxon>Bacteria</taxon>
        <taxon>Pseudomonadati</taxon>
        <taxon>Bacteroidota</taxon>
        <taxon>Sphingobacteriia</taxon>
        <taxon>Sphingobacteriales</taxon>
        <taxon>Sphingobacteriaceae</taxon>
        <taxon>Pseudopedobacter</taxon>
    </lineage>
</organism>
<keyword evidence="1" id="KW-0732">Signal</keyword>
<protein>
    <submittedName>
        <fullName evidence="2">Uncharacterized protein</fullName>
    </submittedName>
</protein>
<reference evidence="2 3" key="1">
    <citation type="journal article" date="2011" name="Stand. Genomic Sci.">
        <title>Complete genome sequence of the gliding, heparinolytic Pedobacter saltans type strain (113).</title>
        <authorList>
            <person name="Liolios K."/>
            <person name="Sikorski J."/>
            <person name="Lu M."/>
            <person name="Nolan M."/>
            <person name="Lapidus A."/>
            <person name="Lucas S."/>
            <person name="Hammon N."/>
            <person name="Deshpande S."/>
            <person name="Cheng J.F."/>
            <person name="Tapia R."/>
            <person name="Han C."/>
            <person name="Goodwin L."/>
            <person name="Pitluck S."/>
            <person name="Huntemann M."/>
            <person name="Ivanova N."/>
            <person name="Pagani I."/>
            <person name="Mavromatis K."/>
            <person name="Ovchinikova G."/>
            <person name="Pati A."/>
            <person name="Chen A."/>
            <person name="Palaniappan K."/>
            <person name="Land M."/>
            <person name="Hauser L."/>
            <person name="Brambilla E.M."/>
            <person name="Kotsyurbenko O."/>
            <person name="Rohde M."/>
            <person name="Tindall B.J."/>
            <person name="Abt B."/>
            <person name="Goker M."/>
            <person name="Detter J.C."/>
            <person name="Woyke T."/>
            <person name="Bristow J."/>
            <person name="Eisen J.A."/>
            <person name="Markowitz V."/>
            <person name="Hugenholtz P."/>
            <person name="Klenk H.P."/>
            <person name="Kyrpides N.C."/>
        </authorList>
    </citation>
    <scope>NUCLEOTIDE SEQUENCE [LARGE SCALE GENOMIC DNA]</scope>
    <source>
        <strain evidence="3">ATCC 51119 / DSM 12145 / JCM 21818 / LMG 10337 / NBRC 100064 / NCIMB 13643</strain>
    </source>
</reference>
<dbReference type="RefSeq" id="WP_013632160.1">
    <property type="nucleotide sequence ID" value="NC_015177.1"/>
</dbReference>
<evidence type="ECO:0000313" key="2">
    <source>
        <dbReference type="EMBL" id="ADY51661.1"/>
    </source>
</evidence>